<evidence type="ECO:0000313" key="3">
    <source>
        <dbReference type="EMBL" id="KAI9154061.1"/>
    </source>
</evidence>
<feature type="compositionally biased region" description="Basic and acidic residues" evidence="1">
    <location>
        <begin position="1"/>
        <end position="21"/>
    </location>
</feature>
<evidence type="ECO:0000313" key="4">
    <source>
        <dbReference type="Proteomes" id="UP001064489"/>
    </source>
</evidence>
<reference evidence="2" key="1">
    <citation type="journal article" date="2022" name="Plant J.">
        <title>Strategies of tolerance reflected in two North American maple genomes.</title>
        <authorList>
            <person name="McEvoy S.L."/>
            <person name="Sezen U.U."/>
            <person name="Trouern-Trend A."/>
            <person name="McMahon S.M."/>
            <person name="Schaberg P.G."/>
            <person name="Yang J."/>
            <person name="Wegrzyn J.L."/>
            <person name="Swenson N.G."/>
        </authorList>
    </citation>
    <scope>NUCLEOTIDE SEQUENCE</scope>
    <source>
        <strain evidence="2">91603</strain>
    </source>
</reference>
<proteinExistence type="predicted"/>
<keyword evidence="4" id="KW-1185">Reference proteome</keyword>
<organism evidence="2 4">
    <name type="scientific">Acer negundo</name>
    <name type="common">Box elder</name>
    <dbReference type="NCBI Taxonomy" id="4023"/>
    <lineage>
        <taxon>Eukaryota</taxon>
        <taxon>Viridiplantae</taxon>
        <taxon>Streptophyta</taxon>
        <taxon>Embryophyta</taxon>
        <taxon>Tracheophyta</taxon>
        <taxon>Spermatophyta</taxon>
        <taxon>Magnoliopsida</taxon>
        <taxon>eudicotyledons</taxon>
        <taxon>Gunneridae</taxon>
        <taxon>Pentapetalae</taxon>
        <taxon>rosids</taxon>
        <taxon>malvids</taxon>
        <taxon>Sapindales</taxon>
        <taxon>Sapindaceae</taxon>
        <taxon>Hippocastanoideae</taxon>
        <taxon>Acereae</taxon>
        <taxon>Acer</taxon>
    </lineage>
</organism>
<dbReference type="EMBL" id="JAJSOW010000108">
    <property type="protein sequence ID" value="KAI9153563.1"/>
    <property type="molecule type" value="Genomic_DNA"/>
</dbReference>
<feature type="region of interest" description="Disordered" evidence="1">
    <location>
        <begin position="56"/>
        <end position="83"/>
    </location>
</feature>
<dbReference type="AlphaFoldDB" id="A0AAD5I6T1"/>
<sequence length="112" mass="12508">MKVGEIREEIKAGDTPAKKSTEGNQQTSKQKNDKVSEEDLDGEILCKLVEKSDATSNWKIEERDADKHSSDPQADTPADSKMVEDVDNQTILDENELKEINKCVDLCIEDIA</sequence>
<gene>
    <name evidence="2" type="ORF">LWI28_013121</name>
    <name evidence="3" type="ORF">LWI28_020451</name>
</gene>
<accession>A0AAD5I6T1</accession>
<dbReference type="Proteomes" id="UP001064489">
    <property type="component" value="Chromosome 11"/>
</dbReference>
<evidence type="ECO:0000256" key="1">
    <source>
        <dbReference type="SAM" id="MobiDB-lite"/>
    </source>
</evidence>
<reference evidence="2" key="2">
    <citation type="submission" date="2023-02" db="EMBL/GenBank/DDBJ databases">
        <authorList>
            <person name="Swenson N.G."/>
            <person name="Wegrzyn J.L."/>
            <person name="Mcevoy S.L."/>
        </authorList>
    </citation>
    <scope>NUCLEOTIDE SEQUENCE</scope>
    <source>
        <strain evidence="2">91603</strain>
        <tissue evidence="2">Leaf</tissue>
    </source>
</reference>
<feature type="region of interest" description="Disordered" evidence="1">
    <location>
        <begin position="1"/>
        <end position="39"/>
    </location>
</feature>
<feature type="compositionally biased region" description="Basic and acidic residues" evidence="1">
    <location>
        <begin position="56"/>
        <end position="70"/>
    </location>
</feature>
<dbReference type="EMBL" id="JAJSOW010000108">
    <property type="protein sequence ID" value="KAI9154061.1"/>
    <property type="molecule type" value="Genomic_DNA"/>
</dbReference>
<comment type="caution">
    <text evidence="2">The sequence shown here is derived from an EMBL/GenBank/DDBJ whole genome shotgun (WGS) entry which is preliminary data.</text>
</comment>
<evidence type="ECO:0000313" key="2">
    <source>
        <dbReference type="EMBL" id="KAI9153563.1"/>
    </source>
</evidence>
<name>A0AAD5I6T1_ACENE</name>
<protein>
    <submittedName>
        <fullName evidence="2">Uncharacterized protein</fullName>
    </submittedName>
</protein>